<dbReference type="InterPro" id="IPR036188">
    <property type="entry name" value="FAD/NAD-bd_sf"/>
</dbReference>
<dbReference type="GO" id="GO:0016491">
    <property type="term" value="F:oxidoreductase activity"/>
    <property type="evidence" value="ECO:0007669"/>
    <property type="project" value="UniProtKB-KW"/>
</dbReference>
<dbReference type="InterPro" id="IPR006076">
    <property type="entry name" value="FAD-dep_OxRdtase"/>
</dbReference>
<reference evidence="7 8" key="1">
    <citation type="journal article" date="2013" name="Antonie Van Leeuwenhoek">
        <title>Halomonas zhaodongensis sp. nov., a slightly halophilic bacterium isolated from saline-alkaline soils in Zhaodong, China.</title>
        <authorList>
            <person name="Jiang J."/>
            <person name="Pan Y."/>
            <person name="Meng L."/>
            <person name="Hu S."/>
            <person name="Zhang X."/>
            <person name="Hu B."/>
            <person name="Meng J."/>
            <person name="Li C."/>
            <person name="Huang H."/>
            <person name="Wang K."/>
            <person name="Su T."/>
        </authorList>
    </citation>
    <scope>NUCLEOTIDE SEQUENCE [LARGE SCALE GENOMIC DNA]</scope>
    <source>
        <strain evidence="7 8">NEAU-ST10-25</strain>
    </source>
</reference>
<keyword evidence="8" id="KW-1185">Reference proteome</keyword>
<evidence type="ECO:0000313" key="8">
    <source>
        <dbReference type="Proteomes" id="UP000528918"/>
    </source>
</evidence>
<evidence type="ECO:0000256" key="1">
    <source>
        <dbReference type="ARBA" id="ARBA00001974"/>
    </source>
</evidence>
<keyword evidence="4 7" id="KW-0560">Oxidoreductase</keyword>
<dbReference type="SUPFAM" id="SSF51905">
    <property type="entry name" value="FAD/NAD(P)-binding domain"/>
    <property type="match status" value="1"/>
</dbReference>
<comment type="similarity">
    <text evidence="5">Belongs to the L2HGDH family.</text>
</comment>
<dbReference type="EMBL" id="JACCDD010000001">
    <property type="protein sequence ID" value="NYS43689.1"/>
    <property type="molecule type" value="Genomic_DNA"/>
</dbReference>
<protein>
    <submittedName>
        <fullName evidence="7">L-2-hydroxyglutarate oxidase</fullName>
        <ecNumber evidence="7">1.1.3.-</ecNumber>
    </submittedName>
</protein>
<dbReference type="Gene3D" id="3.30.9.10">
    <property type="entry name" value="D-Amino Acid Oxidase, subunit A, domain 2"/>
    <property type="match status" value="1"/>
</dbReference>
<proteinExistence type="inferred from homology"/>
<evidence type="ECO:0000256" key="3">
    <source>
        <dbReference type="ARBA" id="ARBA00022827"/>
    </source>
</evidence>
<dbReference type="RefSeq" id="WP_179926909.1">
    <property type="nucleotide sequence ID" value="NZ_JACCDD010000001.1"/>
</dbReference>
<feature type="domain" description="FAD dependent oxidoreductase" evidence="6">
    <location>
        <begin position="3"/>
        <end position="390"/>
    </location>
</feature>
<comment type="cofactor">
    <cofactor evidence="1">
        <name>FAD</name>
        <dbReference type="ChEBI" id="CHEBI:57692"/>
    </cofactor>
</comment>
<sequence>MYDYIIIGGGILGLSTAMQLIRAYPDKKMLLVEKEDGPARHQTGHNSGVIHAGVYYTPGSLKARFCLEGNLATKAFCDEHSIAYDECGKLLVATNDLELERMKALWERTEANGLERYWLKAEELQEREPNITGVGGIFVPSSGIVNYAEVAAAMGREFEAAGGEIRYATSVTGLSERTNEVVVSTNQGDFSTRYMVSCSGLMADRVVRMLGIEPDFTICPFRGEYFRLPAQHNQIVNHLIYPIPDPSMPFLGVHLTRMIDGSVTVGPNAVLAWKREGYRKTDVSLSDTLAMLRHRGIRQVLKDNLRPGLTEFKNSLYKKGYLQQVRKYCPSLTLADLEPYPAGVRAQAVSNDGKLVDDFLFVNTPRTVNVCNAPSPAATSAIPIGAYIVEKVKQQVAPTAAMVS</sequence>
<keyword evidence="2" id="KW-0285">Flavoprotein</keyword>
<evidence type="ECO:0000259" key="6">
    <source>
        <dbReference type="Pfam" id="PF01266"/>
    </source>
</evidence>
<dbReference type="EC" id="1.1.3.-" evidence="7"/>
<organism evidence="7 8">
    <name type="scientific">Vreelandella zhaodongensis</name>
    <name type="common">Halomonas zhaodongensis</name>
    <dbReference type="NCBI Taxonomy" id="1176240"/>
    <lineage>
        <taxon>Bacteria</taxon>
        <taxon>Pseudomonadati</taxon>
        <taxon>Pseudomonadota</taxon>
        <taxon>Gammaproteobacteria</taxon>
        <taxon>Oceanospirillales</taxon>
        <taxon>Halomonadaceae</taxon>
        <taxon>Vreelandella</taxon>
    </lineage>
</organism>
<dbReference type="NCBIfam" id="NF008726">
    <property type="entry name" value="PRK11728.1"/>
    <property type="match status" value="1"/>
</dbReference>
<keyword evidence="3" id="KW-0274">FAD</keyword>
<comment type="caution">
    <text evidence="7">The sequence shown here is derived from an EMBL/GenBank/DDBJ whole genome shotgun (WGS) entry which is preliminary data.</text>
</comment>
<evidence type="ECO:0000256" key="5">
    <source>
        <dbReference type="ARBA" id="ARBA00037941"/>
    </source>
</evidence>
<accession>A0ABX2SQM9</accession>
<evidence type="ECO:0000256" key="4">
    <source>
        <dbReference type="ARBA" id="ARBA00023002"/>
    </source>
</evidence>
<evidence type="ECO:0000313" key="7">
    <source>
        <dbReference type="EMBL" id="NYS43689.1"/>
    </source>
</evidence>
<gene>
    <name evidence="7" type="primary">lhgO</name>
    <name evidence="7" type="ORF">HZS79_01855</name>
</gene>
<dbReference type="PANTHER" id="PTHR43104:SF2">
    <property type="entry name" value="L-2-HYDROXYGLUTARATE DEHYDROGENASE, MITOCHONDRIAL"/>
    <property type="match status" value="1"/>
</dbReference>
<name>A0ABX2SQM9_VREZH</name>
<evidence type="ECO:0000256" key="2">
    <source>
        <dbReference type="ARBA" id="ARBA00022630"/>
    </source>
</evidence>
<dbReference type="Gene3D" id="3.50.50.60">
    <property type="entry name" value="FAD/NAD(P)-binding domain"/>
    <property type="match status" value="1"/>
</dbReference>
<dbReference type="PANTHER" id="PTHR43104">
    <property type="entry name" value="L-2-HYDROXYGLUTARATE DEHYDROGENASE, MITOCHONDRIAL"/>
    <property type="match status" value="1"/>
</dbReference>
<dbReference type="Pfam" id="PF01266">
    <property type="entry name" value="DAO"/>
    <property type="match status" value="1"/>
</dbReference>
<dbReference type="Proteomes" id="UP000528918">
    <property type="component" value="Unassembled WGS sequence"/>
</dbReference>